<sequence length="163" mass="18544">MGAGDQSQGTLSVQNKVSLNSNGNSGSVAEASAASYYYKKVTYYKKVAYYKHHKKHYKYKKVTYYKKVYRTVKAASVYRYSYSSSGKGVGDCWTNSAVLMSQLTKAHVKARIIQYRTSLSSRHRSIQLYKNGKWVDYNYKANGYKKVYYATSSKPGMFVVSTN</sequence>
<proteinExistence type="predicted"/>
<accession>A0A1D3L026</accession>
<evidence type="ECO:0000313" key="2">
    <source>
        <dbReference type="Proteomes" id="UP000094707"/>
    </source>
</evidence>
<gene>
    <name evidence="1" type="ORF">MCBB_0241</name>
</gene>
<dbReference type="AlphaFoldDB" id="A0A1D3L026"/>
<dbReference type="RefSeq" id="WP_071905901.1">
    <property type="nucleotide sequence ID" value="NZ_LT607756.1"/>
</dbReference>
<dbReference type="EMBL" id="LT607756">
    <property type="protein sequence ID" value="SCG84829.1"/>
    <property type="molecule type" value="Genomic_DNA"/>
</dbReference>
<dbReference type="Proteomes" id="UP000094707">
    <property type="component" value="Chromosome I"/>
</dbReference>
<evidence type="ECO:0000313" key="1">
    <source>
        <dbReference type="EMBL" id="SCG84829.1"/>
    </source>
</evidence>
<protein>
    <submittedName>
        <fullName evidence="1">Uncharacterized protein</fullName>
    </submittedName>
</protein>
<dbReference type="KEGG" id="mcub:MCBB_0241"/>
<dbReference type="GeneID" id="30411105"/>
<dbReference type="OrthoDB" id="77526at2157"/>
<keyword evidence="2" id="KW-1185">Reference proteome</keyword>
<organism evidence="1 2">
    <name type="scientific">Methanobacterium congolense</name>
    <dbReference type="NCBI Taxonomy" id="118062"/>
    <lineage>
        <taxon>Archaea</taxon>
        <taxon>Methanobacteriati</taxon>
        <taxon>Methanobacteriota</taxon>
        <taxon>Methanomada group</taxon>
        <taxon>Methanobacteria</taxon>
        <taxon>Methanobacteriales</taxon>
        <taxon>Methanobacteriaceae</taxon>
        <taxon>Methanobacterium</taxon>
    </lineage>
</organism>
<reference evidence="1 2" key="1">
    <citation type="submission" date="2016-08" db="EMBL/GenBank/DDBJ databases">
        <authorList>
            <person name="Seilhamer J.J."/>
        </authorList>
    </citation>
    <scope>NUCLEOTIDE SEQUENCE [LARGE SCALE GENOMIC DNA]</scope>
    <source>
        <strain evidence="1">Buetzberg</strain>
    </source>
</reference>
<name>A0A1D3L026_9EURY</name>